<evidence type="ECO:0008006" key="3">
    <source>
        <dbReference type="Google" id="ProtNLM"/>
    </source>
</evidence>
<evidence type="ECO:0000313" key="2">
    <source>
        <dbReference type="Proteomes" id="UP000190423"/>
    </source>
</evidence>
<keyword evidence="2" id="KW-1185">Reference proteome</keyword>
<organism evidence="1 2">
    <name type="scientific">Treponema porcinum</name>
    <dbReference type="NCBI Taxonomy" id="261392"/>
    <lineage>
        <taxon>Bacteria</taxon>
        <taxon>Pseudomonadati</taxon>
        <taxon>Spirochaetota</taxon>
        <taxon>Spirochaetia</taxon>
        <taxon>Spirochaetales</taxon>
        <taxon>Treponemataceae</taxon>
        <taxon>Treponema</taxon>
    </lineage>
</organism>
<dbReference type="Proteomes" id="UP000190423">
    <property type="component" value="Unassembled WGS sequence"/>
</dbReference>
<gene>
    <name evidence="1" type="ORF">SAMN02745149_01100</name>
</gene>
<dbReference type="OrthoDB" id="360269at2"/>
<dbReference type="STRING" id="261392.SAMN02745149_01100"/>
<sequence>MNGKYRDVLVSENKLISDVLCRQQALRDAVNNKDWTALMDAAGDVNEMMDAFNELDKEREELALGGLQEDAETYGLLAEIRGKLVKSRIENKALADYISITREFVKGIIDTAVPQSRNRLYSRNGYVVQPQPESVVVNTLF</sequence>
<name>A0A1T4KBQ4_TREPO</name>
<dbReference type="AlphaFoldDB" id="A0A1T4KBQ4"/>
<evidence type="ECO:0000313" key="1">
    <source>
        <dbReference type="EMBL" id="SJZ39755.1"/>
    </source>
</evidence>
<dbReference type="GeneID" id="78316398"/>
<dbReference type="EMBL" id="FUWG01000007">
    <property type="protein sequence ID" value="SJZ39755.1"/>
    <property type="molecule type" value="Genomic_DNA"/>
</dbReference>
<protein>
    <recommendedName>
        <fullName evidence="3">FlgN protein</fullName>
    </recommendedName>
</protein>
<proteinExistence type="predicted"/>
<dbReference type="RefSeq" id="WP_143593224.1">
    <property type="nucleotide sequence ID" value="NZ_FUWG01000007.1"/>
</dbReference>
<accession>A0A1T4KBQ4</accession>
<reference evidence="1 2" key="1">
    <citation type="submission" date="2017-02" db="EMBL/GenBank/DDBJ databases">
        <authorList>
            <person name="Peterson S.W."/>
        </authorList>
    </citation>
    <scope>NUCLEOTIDE SEQUENCE [LARGE SCALE GENOMIC DNA]</scope>
    <source>
        <strain evidence="1 2">ATCC BAA-908</strain>
    </source>
</reference>